<name>A0ABS1B7L7_9MICO</name>
<evidence type="ECO:0000313" key="2">
    <source>
        <dbReference type="EMBL" id="MBK0330647.1"/>
    </source>
</evidence>
<keyword evidence="2" id="KW-0315">Glutamine amidotransferase</keyword>
<dbReference type="PROSITE" id="PS51273">
    <property type="entry name" value="GATASE_TYPE_1"/>
    <property type="match status" value="1"/>
</dbReference>
<protein>
    <submittedName>
        <fullName evidence="2">Type 1 glutamine amidotransferase</fullName>
    </submittedName>
</protein>
<dbReference type="PANTHER" id="PTHR42695:SF5">
    <property type="entry name" value="GLUTAMINE AMIDOTRANSFERASE YLR126C-RELATED"/>
    <property type="match status" value="1"/>
</dbReference>
<gene>
    <name evidence="2" type="ORF">I8D64_04445</name>
</gene>
<dbReference type="InterPro" id="IPR017926">
    <property type="entry name" value="GATASE"/>
</dbReference>
<dbReference type="SUPFAM" id="SSF52317">
    <property type="entry name" value="Class I glutamine amidotransferase-like"/>
    <property type="match status" value="1"/>
</dbReference>
<dbReference type="Pfam" id="PF00117">
    <property type="entry name" value="GATase"/>
    <property type="match status" value="1"/>
</dbReference>
<dbReference type="Gene3D" id="3.40.50.880">
    <property type="match status" value="1"/>
</dbReference>
<keyword evidence="3" id="KW-1185">Reference proteome</keyword>
<feature type="domain" description="Glutamine amidotransferase" evidence="1">
    <location>
        <begin position="31"/>
        <end position="198"/>
    </location>
</feature>
<proteinExistence type="predicted"/>
<sequence>MTPEHPDPSSVLDRPEVLVIEHETDCPPAVLAEVLEAEGVTLRLVRAHRGDQVPDDLRGVEGLVVLGGGMDADDDAGHPWFPAVRALVRTARDRRVPTLGICLGAQQLALALEGAMGRRGVAEVGILPVVPTAEGREDPLIAALGDDPRVLQWHQDQITALPPASRLLASGTDGAVQAFVTEDLAWGVQFHPEVTPGVVGRWAETSDLLPEGVTPAQAAAAVEAAQGPRGSWRALLAAFARIVRGD</sequence>
<dbReference type="EMBL" id="JAEDAJ010000002">
    <property type="protein sequence ID" value="MBK0330647.1"/>
    <property type="molecule type" value="Genomic_DNA"/>
</dbReference>
<comment type="caution">
    <text evidence="2">The sequence shown here is derived from an EMBL/GenBank/DDBJ whole genome shotgun (WGS) entry which is preliminary data.</text>
</comment>
<dbReference type="CDD" id="cd01741">
    <property type="entry name" value="GATase1_1"/>
    <property type="match status" value="1"/>
</dbReference>
<dbReference type="PANTHER" id="PTHR42695">
    <property type="entry name" value="GLUTAMINE AMIDOTRANSFERASE YLR126C-RELATED"/>
    <property type="match status" value="1"/>
</dbReference>
<dbReference type="RefSeq" id="WP_200501315.1">
    <property type="nucleotide sequence ID" value="NZ_JAEDAJ010000002.1"/>
</dbReference>
<organism evidence="2 3">
    <name type="scientific">Brachybacterium halotolerans</name>
    <dbReference type="NCBI Taxonomy" id="2795215"/>
    <lineage>
        <taxon>Bacteria</taxon>
        <taxon>Bacillati</taxon>
        <taxon>Actinomycetota</taxon>
        <taxon>Actinomycetes</taxon>
        <taxon>Micrococcales</taxon>
        <taxon>Dermabacteraceae</taxon>
        <taxon>Brachybacterium</taxon>
    </lineage>
</organism>
<dbReference type="Proteomes" id="UP000612352">
    <property type="component" value="Unassembled WGS sequence"/>
</dbReference>
<reference evidence="2 3" key="1">
    <citation type="submission" date="2020-12" db="EMBL/GenBank/DDBJ databases">
        <title>Brachybacterium sp. MASK1Z-5, whole genome shotgun sequence.</title>
        <authorList>
            <person name="Tuo L."/>
        </authorList>
    </citation>
    <scope>NUCLEOTIDE SEQUENCE [LARGE SCALE GENOMIC DNA]</scope>
    <source>
        <strain evidence="2 3">MASK1Z-5</strain>
    </source>
</reference>
<accession>A0ABS1B7L7</accession>
<evidence type="ECO:0000259" key="1">
    <source>
        <dbReference type="Pfam" id="PF00117"/>
    </source>
</evidence>
<dbReference type="InterPro" id="IPR044992">
    <property type="entry name" value="ChyE-like"/>
</dbReference>
<dbReference type="InterPro" id="IPR029062">
    <property type="entry name" value="Class_I_gatase-like"/>
</dbReference>
<evidence type="ECO:0000313" key="3">
    <source>
        <dbReference type="Proteomes" id="UP000612352"/>
    </source>
</evidence>